<dbReference type="Gene3D" id="3.30.700.10">
    <property type="entry name" value="Glycoprotein, Type 4 Pilin"/>
    <property type="match status" value="1"/>
</dbReference>
<dbReference type="RefSeq" id="WP_380594048.1">
    <property type="nucleotide sequence ID" value="NZ_JBHSDU010000001.1"/>
</dbReference>
<dbReference type="NCBIfam" id="TIGR02532">
    <property type="entry name" value="IV_pilin_GFxxxE"/>
    <property type="match status" value="1"/>
</dbReference>
<evidence type="ECO:0000256" key="1">
    <source>
        <dbReference type="SAM" id="MobiDB-lite"/>
    </source>
</evidence>
<accession>A0ABV8SJ34</accession>
<reference evidence="4" key="1">
    <citation type="journal article" date="2019" name="Int. J. Syst. Evol. Microbiol.">
        <title>The Global Catalogue of Microorganisms (GCM) 10K type strain sequencing project: providing services to taxonomists for standard genome sequencing and annotation.</title>
        <authorList>
            <consortium name="The Broad Institute Genomics Platform"/>
            <consortium name="The Broad Institute Genome Sequencing Center for Infectious Disease"/>
            <person name="Wu L."/>
            <person name="Ma J."/>
        </authorList>
    </citation>
    <scope>NUCLEOTIDE SEQUENCE [LARGE SCALE GENOMIC DNA]</scope>
    <source>
        <strain evidence="4">CGMCC 1.10759</strain>
    </source>
</reference>
<keyword evidence="4" id="KW-1185">Reference proteome</keyword>
<proteinExistence type="predicted"/>
<gene>
    <name evidence="3" type="ORF">ACFPN2_00885</name>
</gene>
<organism evidence="3 4">
    <name type="scientific">Steroidobacter flavus</name>
    <dbReference type="NCBI Taxonomy" id="1842136"/>
    <lineage>
        <taxon>Bacteria</taxon>
        <taxon>Pseudomonadati</taxon>
        <taxon>Pseudomonadota</taxon>
        <taxon>Gammaproteobacteria</taxon>
        <taxon>Steroidobacterales</taxon>
        <taxon>Steroidobacteraceae</taxon>
        <taxon>Steroidobacter</taxon>
    </lineage>
</organism>
<dbReference type="Pfam" id="PF07963">
    <property type="entry name" value="N_methyl"/>
    <property type="match status" value="1"/>
</dbReference>
<dbReference type="SUPFAM" id="SSF54523">
    <property type="entry name" value="Pili subunits"/>
    <property type="match status" value="1"/>
</dbReference>
<protein>
    <submittedName>
        <fullName evidence="3">Type IV pilin protein</fullName>
    </submittedName>
</protein>
<comment type="caution">
    <text evidence="3">The sequence shown here is derived from an EMBL/GenBank/DDBJ whole genome shotgun (WGS) entry which is preliminary data.</text>
</comment>
<dbReference type="InterPro" id="IPR031982">
    <property type="entry name" value="PilE-like"/>
</dbReference>
<keyword evidence="2" id="KW-0812">Transmembrane</keyword>
<keyword evidence="2" id="KW-0472">Membrane</keyword>
<dbReference type="PROSITE" id="PS00409">
    <property type="entry name" value="PROKAR_NTER_METHYL"/>
    <property type="match status" value="1"/>
</dbReference>
<evidence type="ECO:0000313" key="3">
    <source>
        <dbReference type="EMBL" id="MFC4307624.1"/>
    </source>
</evidence>
<dbReference type="InterPro" id="IPR012902">
    <property type="entry name" value="N_methyl_site"/>
</dbReference>
<dbReference type="Pfam" id="PF16732">
    <property type="entry name" value="ComP_DUS"/>
    <property type="match status" value="1"/>
</dbReference>
<dbReference type="PANTHER" id="PTHR30093">
    <property type="entry name" value="GENERAL SECRETION PATHWAY PROTEIN G"/>
    <property type="match status" value="1"/>
</dbReference>
<feature type="transmembrane region" description="Helical" evidence="2">
    <location>
        <begin position="12"/>
        <end position="32"/>
    </location>
</feature>
<dbReference type="EMBL" id="JBHSDU010000001">
    <property type="protein sequence ID" value="MFC4307624.1"/>
    <property type="molecule type" value="Genomic_DNA"/>
</dbReference>
<evidence type="ECO:0000256" key="2">
    <source>
        <dbReference type="SAM" id="Phobius"/>
    </source>
</evidence>
<keyword evidence="2" id="KW-1133">Transmembrane helix</keyword>
<sequence length="134" mass="14578">MRASSQQGFTLIELMITVVIVAILATVALPSYRQYVIRANRAAAKEAMMDIANRQQQFLLAHRGYADKTAFVATGYTLPPEVSSHYTWTMAPIAGLGARPSFLITFTPTGSQASDGAITLDSQGRKAPAEKWSR</sequence>
<dbReference type="PANTHER" id="PTHR30093:SF47">
    <property type="entry name" value="TYPE IV PILUS NON-CORE MINOR PILIN PILE"/>
    <property type="match status" value="1"/>
</dbReference>
<feature type="compositionally biased region" description="Basic and acidic residues" evidence="1">
    <location>
        <begin position="123"/>
        <end position="134"/>
    </location>
</feature>
<evidence type="ECO:0000313" key="4">
    <source>
        <dbReference type="Proteomes" id="UP001595904"/>
    </source>
</evidence>
<feature type="region of interest" description="Disordered" evidence="1">
    <location>
        <begin position="115"/>
        <end position="134"/>
    </location>
</feature>
<dbReference type="InterPro" id="IPR045584">
    <property type="entry name" value="Pilin-like"/>
</dbReference>
<name>A0ABV8SJ34_9GAMM</name>
<dbReference type="Proteomes" id="UP001595904">
    <property type="component" value="Unassembled WGS sequence"/>
</dbReference>